<evidence type="ECO:0000313" key="2">
    <source>
        <dbReference type="EMBL" id="KAF5392856.1"/>
    </source>
</evidence>
<dbReference type="AlphaFoldDB" id="A0A8H5MGI2"/>
<sequence>MASTTSSIVWRAGDSEKPVPVRPSNDIFRSDILGAIEKKIEEMSEQLYELSLDIHDHPELGYEEKHAHDVLTAFMAKQGFQVTEHHLLPTAWRAIFTRGNGARTIGVNAEASANSGLKTLYTDSSSQDGCSSIRGHNLISISAVALSVSLKHVMETFDIPGTIELLGTPAEEFLSGKVKLLELGAYKNMDICLMCHPAPGPKGSASLSSCLAVQRISAEYSEPTQRFHLGKASQNALDAAVITYNNISALRQQLRPDVRVHGIIDGKNWAANVIPDNARYLCYVRASTRAAQEVAMKRVIPCFEAAALASGCKLKTTIIGGTYDLRQNKSLGDELARVMCSRYGGVDYEWGIAGASTDFASQGSTLSLGD</sequence>
<dbReference type="Gene3D" id="3.40.630.10">
    <property type="entry name" value="Zn peptidases"/>
    <property type="match status" value="1"/>
</dbReference>
<dbReference type="Proteomes" id="UP000518752">
    <property type="component" value="Unassembled WGS sequence"/>
</dbReference>
<dbReference type="InterPro" id="IPR052030">
    <property type="entry name" value="Peptidase_M20/M20A_hydrolases"/>
</dbReference>
<dbReference type="PANTHER" id="PTHR30575">
    <property type="entry name" value="PEPTIDASE M20"/>
    <property type="match status" value="1"/>
</dbReference>
<dbReference type="InterPro" id="IPR036264">
    <property type="entry name" value="Bact_exopeptidase_dim_dom"/>
</dbReference>
<dbReference type="PIRSF" id="PIRSF037226">
    <property type="entry name" value="Amidohydrolase_ACY1L2_prd"/>
    <property type="match status" value="1"/>
</dbReference>
<proteinExistence type="inferred from homology"/>
<reference evidence="2 3" key="1">
    <citation type="journal article" date="2020" name="ISME J.">
        <title>Uncovering the hidden diversity of litter-decomposition mechanisms in mushroom-forming fungi.</title>
        <authorList>
            <person name="Floudas D."/>
            <person name="Bentzer J."/>
            <person name="Ahren D."/>
            <person name="Johansson T."/>
            <person name="Persson P."/>
            <person name="Tunlid A."/>
        </authorList>
    </citation>
    <scope>NUCLEOTIDE SEQUENCE [LARGE SCALE GENOMIC DNA]</scope>
    <source>
        <strain evidence="2 3">CBS 406.79</strain>
    </source>
</reference>
<dbReference type="SUPFAM" id="SSF55031">
    <property type="entry name" value="Bacterial exopeptidase dimerisation domain"/>
    <property type="match status" value="1"/>
</dbReference>
<dbReference type="PANTHER" id="PTHR30575:SF0">
    <property type="entry name" value="XAA-ARG DIPEPTIDASE"/>
    <property type="match status" value="1"/>
</dbReference>
<dbReference type="OrthoDB" id="6119954at2759"/>
<evidence type="ECO:0000313" key="3">
    <source>
        <dbReference type="Proteomes" id="UP000518752"/>
    </source>
</evidence>
<keyword evidence="3" id="KW-1185">Reference proteome</keyword>
<name>A0A8H5MGI2_9AGAR</name>
<protein>
    <recommendedName>
        <fullName evidence="1">Peptidase M20 domain-containing protein 2</fullName>
    </recommendedName>
</protein>
<dbReference type="Gene3D" id="3.30.70.360">
    <property type="match status" value="1"/>
</dbReference>
<dbReference type="GO" id="GO:0016805">
    <property type="term" value="F:dipeptidase activity"/>
    <property type="evidence" value="ECO:0007669"/>
    <property type="project" value="InterPro"/>
</dbReference>
<dbReference type="InterPro" id="IPR017144">
    <property type="entry name" value="Xaa-Arg_dipeptidase"/>
</dbReference>
<organism evidence="2 3">
    <name type="scientific">Collybiopsis confluens</name>
    <dbReference type="NCBI Taxonomy" id="2823264"/>
    <lineage>
        <taxon>Eukaryota</taxon>
        <taxon>Fungi</taxon>
        <taxon>Dikarya</taxon>
        <taxon>Basidiomycota</taxon>
        <taxon>Agaricomycotina</taxon>
        <taxon>Agaricomycetes</taxon>
        <taxon>Agaricomycetidae</taxon>
        <taxon>Agaricales</taxon>
        <taxon>Marasmiineae</taxon>
        <taxon>Omphalotaceae</taxon>
        <taxon>Collybiopsis</taxon>
    </lineage>
</organism>
<dbReference type="SUPFAM" id="SSF53187">
    <property type="entry name" value="Zn-dependent exopeptidases"/>
    <property type="match status" value="1"/>
</dbReference>
<gene>
    <name evidence="2" type="ORF">D9757_000838</name>
</gene>
<comment type="caution">
    <text evidence="2">The sequence shown here is derived from an EMBL/GenBank/DDBJ whole genome shotgun (WGS) entry which is preliminary data.</text>
</comment>
<evidence type="ECO:0000256" key="1">
    <source>
        <dbReference type="PIRNR" id="PIRNR037226"/>
    </source>
</evidence>
<dbReference type="EMBL" id="JAACJN010000004">
    <property type="protein sequence ID" value="KAF5392856.1"/>
    <property type="molecule type" value="Genomic_DNA"/>
</dbReference>
<comment type="similarity">
    <text evidence="1">Belongs to the peptidase M20A family.</text>
</comment>
<accession>A0A8H5MGI2</accession>